<sequence length="526" mass="57040">MTGEGRSLLQARAVTKRFPGVLALDEVGLTVHPGQVHALVGENGAGKSTLMKILSGIYRPDAGQIWLRGEPVRIASPQQAQRLGISTIHQELGLMPDLTVEQNVFFGREPYAGTRFNLAPRAMRRRTEELLDRVGLALRPGDRVGDLTIATQQMVEIAKALAFDARVLIMDEPTAALTERETEALFRVMADFISPHTAIIYISHRMDEIKRVADAVTVLRDGRWIATTPADQISVAEVIEQMVGRSLETDARPEPHDASAPVRLKVEGLATEDLLREVSLEVRCGEILGLAGLVGAGRTETARAIIGADPRSAGRIEVGGQPVEISSPADAVRHSIAYLSEDRKRYGLLLDKSLVENIALPSYGRWSRGIVVNDDAAVQTAERFIEQLRIKTPSPWQEVQYLSGGNQQKVVLAKWLARDCDVLIIDEPTRGIDVGAKEEIYRLLEDLAAQGKAIIVISSEIPEVLRLAHRVAVMWEGRIAGVLPAAEASQTAIMALATGQLPEPGPASISQQPDGAAVPTTTKEGA</sequence>
<evidence type="ECO:0000256" key="2">
    <source>
        <dbReference type="ARBA" id="ARBA00022448"/>
    </source>
</evidence>
<dbReference type="CDD" id="cd03215">
    <property type="entry name" value="ABC_Carb_Monos_II"/>
    <property type="match status" value="1"/>
</dbReference>
<evidence type="ECO:0000256" key="7">
    <source>
        <dbReference type="ARBA" id="ARBA00022840"/>
    </source>
</evidence>
<dbReference type="InterPro" id="IPR050107">
    <property type="entry name" value="ABC_carbohydrate_import_ATPase"/>
</dbReference>
<dbReference type="eggNOG" id="COG1129">
    <property type="taxonomic scope" value="Bacteria"/>
</dbReference>
<dbReference type="PANTHER" id="PTHR43790">
    <property type="entry name" value="CARBOHYDRATE TRANSPORT ATP-BINDING PROTEIN MG119-RELATED"/>
    <property type="match status" value="1"/>
</dbReference>
<comment type="subcellular location">
    <subcellularLocation>
        <location evidence="1">Cell membrane</location>
        <topology evidence="1">Peripheral membrane protein</topology>
    </subcellularLocation>
</comment>
<keyword evidence="8" id="KW-1278">Translocase</keyword>
<evidence type="ECO:0000256" key="4">
    <source>
        <dbReference type="ARBA" id="ARBA00022597"/>
    </source>
</evidence>
<comment type="caution">
    <text evidence="12">The sequence shown here is derived from an EMBL/GenBank/DDBJ whole genome shotgun (WGS) entry which is preliminary data.</text>
</comment>
<evidence type="ECO:0000256" key="1">
    <source>
        <dbReference type="ARBA" id="ARBA00004202"/>
    </source>
</evidence>
<feature type="domain" description="ABC transporter" evidence="11">
    <location>
        <begin position="9"/>
        <end position="246"/>
    </location>
</feature>
<dbReference type="OrthoDB" id="39350at2"/>
<feature type="region of interest" description="Disordered" evidence="10">
    <location>
        <begin position="503"/>
        <end position="526"/>
    </location>
</feature>
<keyword evidence="13" id="KW-1185">Reference proteome</keyword>
<organism evidence="12 13">
    <name type="scientific">Actinomyces urogenitalis DSM 15434</name>
    <dbReference type="NCBI Taxonomy" id="525246"/>
    <lineage>
        <taxon>Bacteria</taxon>
        <taxon>Bacillati</taxon>
        <taxon>Actinomycetota</taxon>
        <taxon>Actinomycetes</taxon>
        <taxon>Actinomycetales</taxon>
        <taxon>Actinomycetaceae</taxon>
        <taxon>Actinomyces</taxon>
    </lineage>
</organism>
<keyword evidence="6" id="KW-0547">Nucleotide-binding</keyword>
<dbReference type="InterPro" id="IPR027417">
    <property type="entry name" value="P-loop_NTPase"/>
</dbReference>
<protein>
    <submittedName>
        <fullName evidence="12">ABC transporter, ATP-binding protein</fullName>
    </submittedName>
</protein>
<dbReference type="GO" id="GO:0016887">
    <property type="term" value="F:ATP hydrolysis activity"/>
    <property type="evidence" value="ECO:0007669"/>
    <property type="project" value="InterPro"/>
</dbReference>
<dbReference type="PANTHER" id="PTHR43790:SF3">
    <property type="entry name" value="D-ALLOSE IMPORT ATP-BINDING PROTEIN ALSA-RELATED"/>
    <property type="match status" value="1"/>
</dbReference>
<keyword evidence="3" id="KW-1003">Cell membrane</keyword>
<keyword evidence="9" id="KW-0472">Membrane</keyword>
<feature type="domain" description="ABC transporter" evidence="11">
    <location>
        <begin position="258"/>
        <end position="501"/>
    </location>
</feature>
<dbReference type="PROSITE" id="PS50893">
    <property type="entry name" value="ABC_TRANSPORTER_2"/>
    <property type="match status" value="2"/>
</dbReference>
<evidence type="ECO:0000259" key="11">
    <source>
        <dbReference type="PROSITE" id="PS50893"/>
    </source>
</evidence>
<evidence type="ECO:0000256" key="8">
    <source>
        <dbReference type="ARBA" id="ARBA00022967"/>
    </source>
</evidence>
<proteinExistence type="predicted"/>
<dbReference type="Proteomes" id="UP000004778">
    <property type="component" value="Unassembled WGS sequence"/>
</dbReference>
<evidence type="ECO:0000256" key="3">
    <source>
        <dbReference type="ARBA" id="ARBA00022475"/>
    </source>
</evidence>
<dbReference type="SMART" id="SM00382">
    <property type="entry name" value="AAA"/>
    <property type="match status" value="2"/>
</dbReference>
<name>C0W8Q6_9ACTO</name>
<dbReference type="InterPro" id="IPR003593">
    <property type="entry name" value="AAA+_ATPase"/>
</dbReference>
<reference evidence="12 13" key="1">
    <citation type="submission" date="2009-01" db="EMBL/GenBank/DDBJ databases">
        <authorList>
            <person name="Qin X."/>
            <person name="Bachman B."/>
            <person name="Battles P."/>
            <person name="Bell A."/>
            <person name="Bess C."/>
            <person name="Bickham C."/>
            <person name="Chaboub L."/>
            <person name="Chen D."/>
            <person name="Coyle M."/>
            <person name="Deiros D.R."/>
            <person name="Dinh H."/>
            <person name="Forbes L."/>
            <person name="Fowler G."/>
            <person name="Francisco L."/>
            <person name="Fu Q."/>
            <person name="Gubbala S."/>
            <person name="Hale W."/>
            <person name="Han Y."/>
            <person name="Hemphill L."/>
            <person name="Highlander S.K."/>
            <person name="Hirani K."/>
            <person name="Hogues M."/>
            <person name="Jackson L."/>
            <person name="Jakkamsetti A."/>
            <person name="Javaid M."/>
            <person name="Jiang H."/>
            <person name="Korchina V."/>
            <person name="Kovar C."/>
            <person name="Lara F."/>
            <person name="Lee S."/>
            <person name="Mata R."/>
            <person name="Mathew T."/>
            <person name="Moen C."/>
            <person name="Morales K."/>
            <person name="Munidasa M."/>
            <person name="Nazareth L."/>
            <person name="Ngo R."/>
            <person name="Nguyen L."/>
            <person name="Okwuonu G."/>
            <person name="Ongeri F."/>
            <person name="Patil S."/>
            <person name="Petrosino J."/>
            <person name="Pham C."/>
            <person name="Pham P."/>
            <person name="Pu L.-L."/>
            <person name="Puazo M."/>
            <person name="Raj R."/>
            <person name="Reid J."/>
            <person name="Rouhana J."/>
            <person name="Saada N."/>
            <person name="Shang Y."/>
            <person name="Simmons D."/>
            <person name="Thornton R."/>
            <person name="Warren J."/>
            <person name="Weissenberger G."/>
            <person name="Zhang J."/>
            <person name="Zhang L."/>
            <person name="Zhou C."/>
            <person name="Zhu D."/>
            <person name="Muzny D."/>
            <person name="Worley K."/>
            <person name="Gibbs R."/>
        </authorList>
    </citation>
    <scope>NUCLEOTIDE SEQUENCE [LARGE SCALE GENOMIC DNA]</scope>
    <source>
        <strain evidence="12 13">DSM 15434</strain>
    </source>
</reference>
<dbReference type="STRING" id="103621.GCA_001067145_01887"/>
<dbReference type="HOGENOM" id="CLU_000604_92_3_11"/>
<dbReference type="InterPro" id="IPR003439">
    <property type="entry name" value="ABC_transporter-like_ATP-bd"/>
</dbReference>
<dbReference type="Gene3D" id="3.40.50.300">
    <property type="entry name" value="P-loop containing nucleotide triphosphate hydrolases"/>
    <property type="match status" value="2"/>
</dbReference>
<dbReference type="AlphaFoldDB" id="C0W8Q6"/>
<evidence type="ECO:0000256" key="9">
    <source>
        <dbReference type="ARBA" id="ARBA00023136"/>
    </source>
</evidence>
<gene>
    <name evidence="12" type="ORF">HMPREF0058_2250</name>
</gene>
<dbReference type="EMBL" id="ACFH01000206">
    <property type="protein sequence ID" value="EEH64885.1"/>
    <property type="molecule type" value="Genomic_DNA"/>
</dbReference>
<evidence type="ECO:0000313" key="13">
    <source>
        <dbReference type="Proteomes" id="UP000004778"/>
    </source>
</evidence>
<keyword evidence="2" id="KW-0813">Transport</keyword>
<feature type="compositionally biased region" description="Polar residues" evidence="10">
    <location>
        <begin position="508"/>
        <end position="526"/>
    </location>
</feature>
<dbReference type="PROSITE" id="PS00211">
    <property type="entry name" value="ABC_TRANSPORTER_1"/>
    <property type="match status" value="1"/>
</dbReference>
<dbReference type="Pfam" id="PF00005">
    <property type="entry name" value="ABC_tran"/>
    <property type="match status" value="2"/>
</dbReference>
<evidence type="ECO:0000256" key="6">
    <source>
        <dbReference type="ARBA" id="ARBA00022741"/>
    </source>
</evidence>
<keyword evidence="4" id="KW-0762">Sugar transport</keyword>
<dbReference type="FunFam" id="3.40.50.300:FF:000127">
    <property type="entry name" value="Ribose import ATP-binding protein RbsA"/>
    <property type="match status" value="1"/>
</dbReference>
<dbReference type="InterPro" id="IPR017871">
    <property type="entry name" value="ABC_transporter-like_CS"/>
</dbReference>
<keyword evidence="5" id="KW-0677">Repeat</keyword>
<dbReference type="GO" id="GO:0005524">
    <property type="term" value="F:ATP binding"/>
    <property type="evidence" value="ECO:0007669"/>
    <property type="project" value="UniProtKB-KW"/>
</dbReference>
<evidence type="ECO:0000256" key="5">
    <source>
        <dbReference type="ARBA" id="ARBA00022737"/>
    </source>
</evidence>
<evidence type="ECO:0000256" key="10">
    <source>
        <dbReference type="SAM" id="MobiDB-lite"/>
    </source>
</evidence>
<accession>C0W8Q6</accession>
<dbReference type="CDD" id="cd03216">
    <property type="entry name" value="ABC_Carb_Monos_I"/>
    <property type="match status" value="1"/>
</dbReference>
<keyword evidence="7 12" id="KW-0067">ATP-binding</keyword>
<dbReference type="GO" id="GO:0005886">
    <property type="term" value="C:plasma membrane"/>
    <property type="evidence" value="ECO:0007669"/>
    <property type="project" value="UniProtKB-SubCell"/>
</dbReference>
<evidence type="ECO:0000313" key="12">
    <source>
        <dbReference type="EMBL" id="EEH64885.1"/>
    </source>
</evidence>
<dbReference type="SUPFAM" id="SSF52540">
    <property type="entry name" value="P-loop containing nucleoside triphosphate hydrolases"/>
    <property type="match status" value="2"/>
</dbReference>